<name>A0A445IA28_GLYSO</name>
<dbReference type="EMBL" id="QZWG01000011">
    <property type="protein sequence ID" value="RZB82904.1"/>
    <property type="molecule type" value="Genomic_DNA"/>
</dbReference>
<keyword evidence="1" id="KW-0863">Zinc-finger</keyword>
<dbReference type="Gramene" id="XM_028331676.1">
    <property type="protein sequence ID" value="XP_028187477.1"/>
    <property type="gene ID" value="LOC114374078"/>
</dbReference>
<accession>A0A445IA28</accession>
<keyword evidence="1" id="KW-0479">Metal-binding</keyword>
<evidence type="ECO:0000313" key="6">
    <source>
        <dbReference type="EMBL" id="RZB82904.1"/>
    </source>
</evidence>
<dbReference type="PANTHER" id="PTHR31315">
    <property type="entry name" value="PROTEIN SIP5"/>
    <property type="match status" value="1"/>
</dbReference>
<dbReference type="PANTHER" id="PTHR31315:SF1">
    <property type="entry name" value="PROTEIN SIP5"/>
    <property type="match status" value="1"/>
</dbReference>
<dbReference type="InterPro" id="IPR039301">
    <property type="entry name" value="Sip5/DA2"/>
</dbReference>
<dbReference type="EMBL" id="QZWG01000011">
    <property type="protein sequence ID" value="RZB82903.1"/>
    <property type="molecule type" value="Genomic_DNA"/>
</dbReference>
<dbReference type="PROSITE" id="PS50089">
    <property type="entry name" value="ZF_RING_2"/>
    <property type="match status" value="1"/>
</dbReference>
<keyword evidence="7" id="KW-1185">Reference proteome</keyword>
<evidence type="ECO:0000313" key="4">
    <source>
        <dbReference type="EMBL" id="RZB82902.1"/>
    </source>
</evidence>
<keyword evidence="1" id="KW-0862">Zinc</keyword>
<dbReference type="EMBL" id="QZWG01000011">
    <property type="protein sequence ID" value="RZB82902.1"/>
    <property type="molecule type" value="Genomic_DNA"/>
</dbReference>
<dbReference type="Gramene" id="XM_028331675.1">
    <property type="protein sequence ID" value="XP_028187476.1"/>
    <property type="gene ID" value="LOC114374078"/>
</dbReference>
<evidence type="ECO:0000313" key="7">
    <source>
        <dbReference type="Proteomes" id="UP000289340"/>
    </source>
</evidence>
<proteinExistence type="predicted"/>
<feature type="domain" description="RING-type" evidence="3">
    <location>
        <begin position="59"/>
        <end position="102"/>
    </location>
</feature>
<protein>
    <submittedName>
        <fullName evidence="4">E3 ubiquitin-protein ligase DA2 isoform A</fullName>
    </submittedName>
    <submittedName>
        <fullName evidence="5">E3 ubiquitin-protein ligase DA2 isoform B</fullName>
    </submittedName>
    <submittedName>
        <fullName evidence="6">E3 ubiquitin-protein ligase DA2 isoform C</fullName>
    </submittedName>
</protein>
<dbReference type="GO" id="GO:0005737">
    <property type="term" value="C:cytoplasm"/>
    <property type="evidence" value="ECO:0007669"/>
    <property type="project" value="TreeGrafter"/>
</dbReference>
<evidence type="ECO:0000259" key="3">
    <source>
        <dbReference type="PROSITE" id="PS50089"/>
    </source>
</evidence>
<feature type="region of interest" description="Disordered" evidence="2">
    <location>
        <begin position="373"/>
        <end position="400"/>
    </location>
</feature>
<dbReference type="AlphaFoldDB" id="A0A445IA28"/>
<sequence>MGNKLGRRRQVVDEKYTRPQGLYNHKDVDHKKLRKLILESKLAPCYPGDEETAYDREECPICFLYYPSLNRSRCCTKSICTECFLQMKVPNSTRPTQCPFCKTANYAVEYRGVKSKEEKGLEQIEEQRVIEAKIRMRQQELQDEEERMHKRLEMSSSNVNVAVADVEYSSNAVSSSSVSVVENDEIVSSQDSCATSVVRANATTRTNRDDEFDVDLEDIMVMEAIWLSIQENGRRRNLSFVDATSGHYVADGRYVSSVSSVSSVMGPPTGSSSSPSGGLACAIAALAERQQMAGESSMSLTNENMPSFNTLPGSRRFYNRLGRDMANYPPGDNLNEEPLDEAVTMTRSHGEWDMDHGTQLTETATSYTNSVAAEDRGELSSLPRSDDNDGSLQSATEPIVPESFEEQMMLAMAVSLAEARAMSSGQSASWQ</sequence>
<dbReference type="SUPFAM" id="SSF57850">
    <property type="entry name" value="RING/U-box"/>
    <property type="match status" value="1"/>
</dbReference>
<reference evidence="5 7" key="1">
    <citation type="submission" date="2018-09" db="EMBL/GenBank/DDBJ databases">
        <title>A high-quality reference genome of wild soybean provides a powerful tool to mine soybean genomes.</title>
        <authorList>
            <person name="Xie M."/>
            <person name="Chung C.Y.L."/>
            <person name="Li M.-W."/>
            <person name="Wong F.-L."/>
            <person name="Chan T.-F."/>
            <person name="Lam H.-M."/>
        </authorList>
    </citation>
    <scope>NUCLEOTIDE SEQUENCE [LARGE SCALE GENOMIC DNA]</scope>
    <source>
        <strain evidence="7">cv. W05</strain>
        <tissue evidence="5">Hypocotyl of etiolated seedlings</tissue>
    </source>
</reference>
<comment type="caution">
    <text evidence="5">The sequence shown here is derived from an EMBL/GenBank/DDBJ whole genome shotgun (WGS) entry which is preliminary data.</text>
</comment>
<evidence type="ECO:0000256" key="2">
    <source>
        <dbReference type="SAM" id="MobiDB-lite"/>
    </source>
</evidence>
<dbReference type="Proteomes" id="UP000289340">
    <property type="component" value="Chromosome 11"/>
</dbReference>
<dbReference type="GO" id="GO:0008270">
    <property type="term" value="F:zinc ion binding"/>
    <property type="evidence" value="ECO:0007669"/>
    <property type="project" value="UniProtKB-KW"/>
</dbReference>
<dbReference type="InterPro" id="IPR001841">
    <property type="entry name" value="Znf_RING"/>
</dbReference>
<evidence type="ECO:0000256" key="1">
    <source>
        <dbReference type="PROSITE-ProRule" id="PRU00175"/>
    </source>
</evidence>
<gene>
    <name evidence="5" type="ORF">D0Y65_031817</name>
</gene>
<evidence type="ECO:0000313" key="5">
    <source>
        <dbReference type="EMBL" id="RZB82903.1"/>
    </source>
</evidence>
<organism evidence="5 7">
    <name type="scientific">Glycine soja</name>
    <name type="common">Wild soybean</name>
    <dbReference type="NCBI Taxonomy" id="3848"/>
    <lineage>
        <taxon>Eukaryota</taxon>
        <taxon>Viridiplantae</taxon>
        <taxon>Streptophyta</taxon>
        <taxon>Embryophyta</taxon>
        <taxon>Tracheophyta</taxon>
        <taxon>Spermatophyta</taxon>
        <taxon>Magnoliopsida</taxon>
        <taxon>eudicotyledons</taxon>
        <taxon>Gunneridae</taxon>
        <taxon>Pentapetalae</taxon>
        <taxon>rosids</taxon>
        <taxon>fabids</taxon>
        <taxon>Fabales</taxon>
        <taxon>Fabaceae</taxon>
        <taxon>Papilionoideae</taxon>
        <taxon>50 kb inversion clade</taxon>
        <taxon>NPAAA clade</taxon>
        <taxon>indigoferoid/millettioid clade</taxon>
        <taxon>Phaseoleae</taxon>
        <taxon>Glycine</taxon>
        <taxon>Glycine subgen. Soja</taxon>
    </lineage>
</organism>